<gene>
    <name evidence="1" type="ORF">llap_15363</name>
</gene>
<name>A0A2I0TKS6_LIMLA</name>
<dbReference type="Proteomes" id="UP000233556">
    <property type="component" value="Unassembled WGS sequence"/>
</dbReference>
<evidence type="ECO:0000313" key="1">
    <source>
        <dbReference type="EMBL" id="PKU34333.1"/>
    </source>
</evidence>
<dbReference type="AlphaFoldDB" id="A0A2I0TKS6"/>
<sequence length="193" mass="21294">MWESAVIFDLYELEKPHGSSYLGCNKDFTKVPGIVEVYCVIAGAMVPPSTENPENPMYYFKGITSNKCPASVPDAISDSKGTIRRSSSWLRPVPSLITILHDVTFMPRMSRAPTESRMAESSARMSAISLSPMATIISRVAVVVLTEFYFEASGCEDVRSNALPEDKTISLKEILLGYNGIRPWSGDLVWISC</sequence>
<reference evidence="2" key="1">
    <citation type="submission" date="2017-11" db="EMBL/GenBank/DDBJ databases">
        <authorList>
            <person name="Lima N.C."/>
            <person name="Parody-Merino A.M."/>
            <person name="Battley P.F."/>
            <person name="Fidler A.E."/>
            <person name="Prosdocimi F."/>
        </authorList>
    </citation>
    <scope>NUCLEOTIDE SEQUENCE [LARGE SCALE GENOMIC DNA]</scope>
</reference>
<reference evidence="2" key="2">
    <citation type="submission" date="2017-12" db="EMBL/GenBank/DDBJ databases">
        <title>Genome sequence of the Bar-tailed Godwit (Limosa lapponica baueri).</title>
        <authorList>
            <person name="Lima N.C.B."/>
            <person name="Parody-Merino A.M."/>
            <person name="Battley P.F."/>
            <person name="Fidler A.E."/>
            <person name="Prosdocimi F."/>
        </authorList>
    </citation>
    <scope>NUCLEOTIDE SEQUENCE [LARGE SCALE GENOMIC DNA]</scope>
</reference>
<dbReference type="EMBL" id="KZ509214">
    <property type="protein sequence ID" value="PKU34333.1"/>
    <property type="molecule type" value="Genomic_DNA"/>
</dbReference>
<evidence type="ECO:0000313" key="2">
    <source>
        <dbReference type="Proteomes" id="UP000233556"/>
    </source>
</evidence>
<accession>A0A2I0TKS6</accession>
<keyword evidence="2" id="KW-1185">Reference proteome</keyword>
<protein>
    <submittedName>
        <fullName evidence="1">Uncharacterized protein</fullName>
    </submittedName>
</protein>
<organism evidence="1 2">
    <name type="scientific">Limosa lapponica baueri</name>
    <dbReference type="NCBI Taxonomy" id="1758121"/>
    <lineage>
        <taxon>Eukaryota</taxon>
        <taxon>Metazoa</taxon>
        <taxon>Chordata</taxon>
        <taxon>Craniata</taxon>
        <taxon>Vertebrata</taxon>
        <taxon>Euteleostomi</taxon>
        <taxon>Archelosauria</taxon>
        <taxon>Archosauria</taxon>
        <taxon>Dinosauria</taxon>
        <taxon>Saurischia</taxon>
        <taxon>Theropoda</taxon>
        <taxon>Coelurosauria</taxon>
        <taxon>Aves</taxon>
        <taxon>Neognathae</taxon>
        <taxon>Neoaves</taxon>
        <taxon>Charadriiformes</taxon>
        <taxon>Scolopacidae</taxon>
        <taxon>Limosa</taxon>
    </lineage>
</organism>
<proteinExistence type="predicted"/>